<organism evidence="2 3">
    <name type="scientific">Piscinibacter aquaticus</name>
    <dbReference type="NCBI Taxonomy" id="392597"/>
    <lineage>
        <taxon>Bacteria</taxon>
        <taxon>Pseudomonadati</taxon>
        <taxon>Pseudomonadota</taxon>
        <taxon>Betaproteobacteria</taxon>
        <taxon>Burkholderiales</taxon>
        <taxon>Sphaerotilaceae</taxon>
        <taxon>Piscinibacter</taxon>
    </lineage>
</organism>
<protein>
    <submittedName>
        <fullName evidence="2">PEP-CTERM sorting domain-containing protein</fullName>
    </submittedName>
</protein>
<dbReference type="EMBL" id="VOPW01000001">
    <property type="protein sequence ID" value="TXC67536.1"/>
    <property type="molecule type" value="Genomic_DNA"/>
</dbReference>
<evidence type="ECO:0000313" key="2">
    <source>
        <dbReference type="EMBL" id="TXC67536.1"/>
    </source>
</evidence>
<feature type="domain" description="Ice-binding protein C-terminal" evidence="1">
    <location>
        <begin position="70"/>
        <end position="94"/>
    </location>
</feature>
<name>A0A5C6U6Q0_9BURK</name>
<dbReference type="AlphaFoldDB" id="A0A5C6U6Q0"/>
<dbReference type="InterPro" id="IPR013424">
    <property type="entry name" value="Ice-binding_C"/>
</dbReference>
<evidence type="ECO:0000259" key="1">
    <source>
        <dbReference type="Pfam" id="PF07589"/>
    </source>
</evidence>
<evidence type="ECO:0000313" key="3">
    <source>
        <dbReference type="Proteomes" id="UP000321832"/>
    </source>
</evidence>
<accession>A0A5C6U6Q0</accession>
<dbReference type="Proteomes" id="UP000321832">
    <property type="component" value="Unassembled WGS sequence"/>
</dbReference>
<proteinExistence type="predicted"/>
<gene>
    <name evidence="2" type="ORF">FSC37_14055</name>
</gene>
<dbReference type="NCBIfam" id="TIGR02595">
    <property type="entry name" value="PEP_CTERM"/>
    <property type="match status" value="1"/>
</dbReference>
<reference evidence="2 3" key="1">
    <citation type="submission" date="2019-08" db="EMBL/GenBank/DDBJ databases">
        <authorList>
            <person name="Khan S.A."/>
            <person name="Jeon C.O."/>
            <person name="Jeong S.E."/>
        </authorList>
    </citation>
    <scope>NUCLEOTIDE SEQUENCE [LARGE SCALE GENOMIC DNA]</scope>
    <source>
        <strain evidence="3">IMCC1728</strain>
    </source>
</reference>
<sequence>MLSFASLAYADAADRVGFGLGAWLDRSGGLFSLTNNAGLISLSITNNTASLLTGTLRVASYVNASSIASPAPEPETYAMLLLGLAVVGATARRRSVTRA</sequence>
<keyword evidence="3" id="KW-1185">Reference proteome</keyword>
<dbReference type="Pfam" id="PF07589">
    <property type="entry name" value="PEP-CTERM"/>
    <property type="match status" value="1"/>
</dbReference>
<comment type="caution">
    <text evidence="2">The sequence shown here is derived from an EMBL/GenBank/DDBJ whole genome shotgun (WGS) entry which is preliminary data.</text>
</comment>